<sequence>MVVWKKATNNRHGYRYSYYSKLGASYRTPVLSMNWYDQPTTDQNTREQVDMLSPFFYV</sequence>
<organism evidence="1 3">
    <name type="scientific">Choiromyces venosus 120613-1</name>
    <dbReference type="NCBI Taxonomy" id="1336337"/>
    <lineage>
        <taxon>Eukaryota</taxon>
        <taxon>Fungi</taxon>
        <taxon>Dikarya</taxon>
        <taxon>Ascomycota</taxon>
        <taxon>Pezizomycotina</taxon>
        <taxon>Pezizomycetes</taxon>
        <taxon>Pezizales</taxon>
        <taxon>Tuberaceae</taxon>
        <taxon>Choiromyces</taxon>
    </lineage>
</organism>
<name>A0A3N4K2B5_9PEZI</name>
<accession>A0A3N4K2B5</accession>
<protein>
    <submittedName>
        <fullName evidence="1">Uncharacterized protein</fullName>
    </submittedName>
</protein>
<evidence type="ECO:0000313" key="2">
    <source>
        <dbReference type="EMBL" id="RPB03345.1"/>
    </source>
</evidence>
<dbReference type="EMBL" id="ML120363">
    <property type="protein sequence ID" value="RPB03345.1"/>
    <property type="molecule type" value="Genomic_DNA"/>
</dbReference>
<gene>
    <name evidence="1" type="ORF">L873DRAFT_1800947</name>
    <name evidence="2" type="ORF">L873DRAFT_1800953</name>
</gene>
<dbReference type="AlphaFoldDB" id="A0A3N4K2B5"/>
<evidence type="ECO:0000313" key="1">
    <source>
        <dbReference type="EMBL" id="RPB03342.1"/>
    </source>
</evidence>
<reference evidence="1 3" key="1">
    <citation type="journal article" date="2018" name="Nat. Ecol. Evol.">
        <title>Pezizomycetes genomes reveal the molecular basis of ectomycorrhizal truffle lifestyle.</title>
        <authorList>
            <person name="Murat C."/>
            <person name="Payen T."/>
            <person name="Noel B."/>
            <person name="Kuo A."/>
            <person name="Morin E."/>
            <person name="Chen J."/>
            <person name="Kohler A."/>
            <person name="Krizsan K."/>
            <person name="Balestrini R."/>
            <person name="Da Silva C."/>
            <person name="Montanini B."/>
            <person name="Hainaut M."/>
            <person name="Levati E."/>
            <person name="Barry K.W."/>
            <person name="Belfiori B."/>
            <person name="Cichocki N."/>
            <person name="Clum A."/>
            <person name="Dockter R.B."/>
            <person name="Fauchery L."/>
            <person name="Guy J."/>
            <person name="Iotti M."/>
            <person name="Le Tacon F."/>
            <person name="Lindquist E.A."/>
            <person name="Lipzen A."/>
            <person name="Malagnac F."/>
            <person name="Mello A."/>
            <person name="Molinier V."/>
            <person name="Miyauchi S."/>
            <person name="Poulain J."/>
            <person name="Riccioni C."/>
            <person name="Rubini A."/>
            <person name="Sitrit Y."/>
            <person name="Splivallo R."/>
            <person name="Traeger S."/>
            <person name="Wang M."/>
            <person name="Zifcakova L."/>
            <person name="Wipf D."/>
            <person name="Zambonelli A."/>
            <person name="Paolocci F."/>
            <person name="Nowrousian M."/>
            <person name="Ottonello S."/>
            <person name="Baldrian P."/>
            <person name="Spatafora J.W."/>
            <person name="Henrissat B."/>
            <person name="Nagy L.G."/>
            <person name="Aury J.M."/>
            <person name="Wincker P."/>
            <person name="Grigoriev I.V."/>
            <person name="Bonfante P."/>
            <person name="Martin F.M."/>
        </authorList>
    </citation>
    <scope>NUCLEOTIDE SEQUENCE [LARGE SCALE GENOMIC DNA]</scope>
    <source>
        <strain evidence="1 3">120613-1</strain>
    </source>
</reference>
<dbReference type="Proteomes" id="UP000276215">
    <property type="component" value="Unassembled WGS sequence"/>
</dbReference>
<keyword evidence="3" id="KW-1185">Reference proteome</keyword>
<evidence type="ECO:0000313" key="3">
    <source>
        <dbReference type="Proteomes" id="UP000276215"/>
    </source>
</evidence>
<proteinExistence type="predicted"/>
<dbReference type="EMBL" id="ML120363">
    <property type="protein sequence ID" value="RPB03342.1"/>
    <property type="molecule type" value="Genomic_DNA"/>
</dbReference>